<dbReference type="AlphaFoldDB" id="A0A8H5LQ11"/>
<dbReference type="Proteomes" id="UP000559256">
    <property type="component" value="Unassembled WGS sequence"/>
</dbReference>
<comment type="function">
    <text evidence="1">Involved in the biogenesis of the 60S ribosomal subunit.</text>
</comment>
<accession>A0A8H5LQ11</accession>
<evidence type="ECO:0000256" key="3">
    <source>
        <dbReference type="ARBA" id="ARBA00011187"/>
    </source>
</evidence>
<evidence type="ECO:0000256" key="2">
    <source>
        <dbReference type="ARBA" id="ARBA00007861"/>
    </source>
</evidence>
<feature type="region of interest" description="Disordered" evidence="5">
    <location>
        <begin position="146"/>
        <end position="167"/>
    </location>
</feature>
<evidence type="ECO:0000313" key="6">
    <source>
        <dbReference type="EMBL" id="KAF5365735.1"/>
    </source>
</evidence>
<dbReference type="SUPFAM" id="SSF50978">
    <property type="entry name" value="WD40 repeat-like"/>
    <property type="match status" value="1"/>
</dbReference>
<sequence length="352" mass="38810">MRFITGDELGSIKILRYITQVTDGPKAELKIVHTGSAAVQKLSALRSSDSTLIAAAYSDALVNIFSLQNNDSLQRISGWTESRLKNDQRFVGLALSNDEPDPSEPSKSASVPTRLLDWKLSPTCQTFAYGGDEVDLSIWNVERSFNSQPEDKSSTSTSGKRKRAKDGLFSAEEWRAKNTPNDNLGLRKPIRITSLSYIAPSDSHLLAGTQIGDVRRYDTRAARRPVSDWKGVAKLGGIKVVECGSHEHEAFVSDGGSNLYSLDLRNGKITYGYKNLSGSVSSIAVAPSMLGSVAQDRYVRIHSTYPPPREVGQQQEQRGEILEKDLQQEYPDLNRVGRIGPVNHFANSRRRG</sequence>
<evidence type="ECO:0000256" key="4">
    <source>
        <dbReference type="ARBA" id="ARBA00014234"/>
    </source>
</evidence>
<dbReference type="PANTHER" id="PTHR16038:SF4">
    <property type="entry name" value="WD REPEAT-CONTAINING PROTEIN 74"/>
    <property type="match status" value="1"/>
</dbReference>
<feature type="region of interest" description="Disordered" evidence="5">
    <location>
        <begin position="333"/>
        <end position="352"/>
    </location>
</feature>
<dbReference type="Gene3D" id="2.130.10.10">
    <property type="entry name" value="YVTN repeat-like/Quinoprotein amine dehydrogenase"/>
    <property type="match status" value="1"/>
</dbReference>
<evidence type="ECO:0000256" key="1">
    <source>
        <dbReference type="ARBA" id="ARBA00002889"/>
    </source>
</evidence>
<name>A0A8H5LQ11_9AGAR</name>
<dbReference type="GO" id="GO:0042273">
    <property type="term" value="P:ribosomal large subunit biogenesis"/>
    <property type="evidence" value="ECO:0007669"/>
    <property type="project" value="InterPro"/>
</dbReference>
<evidence type="ECO:0000313" key="7">
    <source>
        <dbReference type="Proteomes" id="UP000559256"/>
    </source>
</evidence>
<reference evidence="6 7" key="1">
    <citation type="journal article" date="2020" name="ISME J.">
        <title>Uncovering the hidden diversity of litter-decomposition mechanisms in mushroom-forming fungi.</title>
        <authorList>
            <person name="Floudas D."/>
            <person name="Bentzer J."/>
            <person name="Ahren D."/>
            <person name="Johansson T."/>
            <person name="Persson P."/>
            <person name="Tunlid A."/>
        </authorList>
    </citation>
    <scope>NUCLEOTIDE SEQUENCE [LARGE SCALE GENOMIC DNA]</scope>
    <source>
        <strain evidence="6 7">CBS 291.85</strain>
    </source>
</reference>
<dbReference type="InterPro" id="IPR037379">
    <property type="entry name" value="WDR74/Nsa1"/>
</dbReference>
<protein>
    <recommendedName>
        <fullName evidence="4">Ribosome biogenesis protein NSA1</fullName>
    </recommendedName>
</protein>
<dbReference type="GO" id="GO:0005730">
    <property type="term" value="C:nucleolus"/>
    <property type="evidence" value="ECO:0007669"/>
    <property type="project" value="InterPro"/>
</dbReference>
<dbReference type="GO" id="GO:0030687">
    <property type="term" value="C:preribosome, large subunit precursor"/>
    <property type="evidence" value="ECO:0007669"/>
    <property type="project" value="TreeGrafter"/>
</dbReference>
<keyword evidence="7" id="KW-1185">Reference proteome</keyword>
<comment type="similarity">
    <text evidence="2">Belongs to the NSA1 family.</text>
</comment>
<gene>
    <name evidence="6" type="ORF">D9758_003290</name>
</gene>
<dbReference type="EMBL" id="JAACJM010000026">
    <property type="protein sequence ID" value="KAF5365735.1"/>
    <property type="molecule type" value="Genomic_DNA"/>
</dbReference>
<organism evidence="6 7">
    <name type="scientific">Tetrapyrgos nigripes</name>
    <dbReference type="NCBI Taxonomy" id="182062"/>
    <lineage>
        <taxon>Eukaryota</taxon>
        <taxon>Fungi</taxon>
        <taxon>Dikarya</taxon>
        <taxon>Basidiomycota</taxon>
        <taxon>Agaricomycotina</taxon>
        <taxon>Agaricomycetes</taxon>
        <taxon>Agaricomycetidae</taxon>
        <taxon>Agaricales</taxon>
        <taxon>Marasmiineae</taxon>
        <taxon>Marasmiaceae</taxon>
        <taxon>Tetrapyrgos</taxon>
    </lineage>
</organism>
<dbReference type="OrthoDB" id="18388at2759"/>
<dbReference type="InterPro" id="IPR036322">
    <property type="entry name" value="WD40_repeat_dom_sf"/>
</dbReference>
<proteinExistence type="inferred from homology"/>
<evidence type="ECO:0000256" key="5">
    <source>
        <dbReference type="SAM" id="MobiDB-lite"/>
    </source>
</evidence>
<dbReference type="InterPro" id="IPR015943">
    <property type="entry name" value="WD40/YVTN_repeat-like_dom_sf"/>
</dbReference>
<comment type="caution">
    <text evidence="6">The sequence shown here is derived from an EMBL/GenBank/DDBJ whole genome shotgun (WGS) entry which is preliminary data.</text>
</comment>
<comment type="subunit">
    <text evidence="3">Component of the pre-66S ribosomal particle.</text>
</comment>
<dbReference type="PANTHER" id="PTHR16038">
    <property type="entry name" value="NOP SEVEN ASSOCIATED PROTEIN 1"/>
    <property type="match status" value="1"/>
</dbReference>